<accession>A0A4R2RNQ8</accession>
<feature type="site" description="Contributes to redox potential value" evidence="9">
    <location>
        <position position="36"/>
    </location>
</feature>
<feature type="site" description="Deprotonates C-terminal active site Cys" evidence="9">
    <location>
        <position position="28"/>
    </location>
</feature>
<dbReference type="InterPro" id="IPR005746">
    <property type="entry name" value="Thioredoxin"/>
</dbReference>
<evidence type="ECO:0000256" key="9">
    <source>
        <dbReference type="PIRSR" id="PIRSR000077-1"/>
    </source>
</evidence>
<evidence type="ECO:0000259" key="11">
    <source>
        <dbReference type="PROSITE" id="PS51352"/>
    </source>
</evidence>
<dbReference type="SUPFAM" id="SSF52833">
    <property type="entry name" value="Thioredoxin-like"/>
    <property type="match status" value="1"/>
</dbReference>
<dbReference type="RefSeq" id="WP_131919070.1">
    <property type="nucleotide sequence ID" value="NZ_JAOQNU010000010.1"/>
</dbReference>
<feature type="active site" description="Nucleophile" evidence="9">
    <location>
        <position position="37"/>
    </location>
</feature>
<organism evidence="12 13">
    <name type="scientific">Heliophilum fasciatum</name>
    <dbReference type="NCBI Taxonomy" id="35700"/>
    <lineage>
        <taxon>Bacteria</taxon>
        <taxon>Bacillati</taxon>
        <taxon>Bacillota</taxon>
        <taxon>Clostridia</taxon>
        <taxon>Eubacteriales</taxon>
        <taxon>Heliobacteriaceae</taxon>
        <taxon>Heliophilum</taxon>
    </lineage>
</organism>
<evidence type="ECO:0000256" key="3">
    <source>
        <dbReference type="ARBA" id="ARBA00022448"/>
    </source>
</evidence>
<protein>
    <recommendedName>
        <fullName evidence="2 7">Thioredoxin</fullName>
    </recommendedName>
</protein>
<evidence type="ECO:0000256" key="8">
    <source>
        <dbReference type="PIRNR" id="PIRNR000077"/>
    </source>
</evidence>
<dbReference type="OrthoDB" id="9790390at2"/>
<dbReference type="Proteomes" id="UP000294813">
    <property type="component" value="Unassembled WGS sequence"/>
</dbReference>
<feature type="domain" description="Thioredoxin" evidence="11">
    <location>
        <begin position="1"/>
        <end position="109"/>
    </location>
</feature>
<keyword evidence="6 10" id="KW-0676">Redox-active center</keyword>
<evidence type="ECO:0000256" key="7">
    <source>
        <dbReference type="NCBIfam" id="TIGR01068"/>
    </source>
</evidence>
<dbReference type="Pfam" id="PF00085">
    <property type="entry name" value="Thioredoxin"/>
    <property type="match status" value="1"/>
</dbReference>
<evidence type="ECO:0000256" key="5">
    <source>
        <dbReference type="ARBA" id="ARBA00023157"/>
    </source>
</evidence>
<dbReference type="PIRSF" id="PIRSF000077">
    <property type="entry name" value="Thioredoxin"/>
    <property type="match status" value="1"/>
</dbReference>
<evidence type="ECO:0000313" key="12">
    <source>
        <dbReference type="EMBL" id="TCP64329.1"/>
    </source>
</evidence>
<feature type="site" description="Contributes to redox potential value" evidence="9">
    <location>
        <position position="35"/>
    </location>
</feature>
<dbReference type="NCBIfam" id="TIGR01068">
    <property type="entry name" value="thioredoxin"/>
    <property type="match status" value="1"/>
</dbReference>
<dbReference type="CDD" id="cd02947">
    <property type="entry name" value="TRX_family"/>
    <property type="match status" value="1"/>
</dbReference>
<sequence length="109" mass="11825">MASENVAVLTDANFKSVVSEADKPVLVDFWASWCGPCRMIAPVIDEIANEFAGKVVVGKLNVDENRQIPSEYNVMSIPTLVLIKGGQIVDKAVGYKSKQELAAMIEKAL</sequence>
<dbReference type="PROSITE" id="PS51352">
    <property type="entry name" value="THIOREDOXIN_2"/>
    <property type="match status" value="1"/>
</dbReference>
<dbReference type="PROSITE" id="PS00194">
    <property type="entry name" value="THIOREDOXIN_1"/>
    <property type="match status" value="1"/>
</dbReference>
<feature type="active site" description="Nucleophile" evidence="9">
    <location>
        <position position="34"/>
    </location>
</feature>
<keyword evidence="13" id="KW-1185">Reference proteome</keyword>
<dbReference type="EMBL" id="SLXT01000010">
    <property type="protein sequence ID" value="TCP64329.1"/>
    <property type="molecule type" value="Genomic_DNA"/>
</dbReference>
<dbReference type="GO" id="GO:0015035">
    <property type="term" value="F:protein-disulfide reductase activity"/>
    <property type="evidence" value="ECO:0007669"/>
    <property type="project" value="UniProtKB-UniRule"/>
</dbReference>
<evidence type="ECO:0000256" key="6">
    <source>
        <dbReference type="ARBA" id="ARBA00023284"/>
    </source>
</evidence>
<name>A0A4R2RNQ8_9FIRM</name>
<dbReference type="InterPro" id="IPR013766">
    <property type="entry name" value="Thioredoxin_domain"/>
</dbReference>
<evidence type="ECO:0000256" key="4">
    <source>
        <dbReference type="ARBA" id="ARBA00022982"/>
    </source>
</evidence>
<dbReference type="PANTHER" id="PTHR45663:SF11">
    <property type="entry name" value="GEO12009P1"/>
    <property type="match status" value="1"/>
</dbReference>
<keyword evidence="4" id="KW-0249">Electron transport</keyword>
<dbReference type="InterPro" id="IPR036249">
    <property type="entry name" value="Thioredoxin-like_sf"/>
</dbReference>
<dbReference type="PRINTS" id="PR00421">
    <property type="entry name" value="THIOREDOXIN"/>
</dbReference>
<feature type="disulfide bond" description="Redox-active" evidence="10">
    <location>
        <begin position="34"/>
        <end position="37"/>
    </location>
</feature>
<dbReference type="AlphaFoldDB" id="A0A4R2RNQ8"/>
<dbReference type="PANTHER" id="PTHR45663">
    <property type="entry name" value="GEO12009P1"/>
    <property type="match status" value="1"/>
</dbReference>
<dbReference type="InterPro" id="IPR017937">
    <property type="entry name" value="Thioredoxin_CS"/>
</dbReference>
<evidence type="ECO:0000313" key="13">
    <source>
        <dbReference type="Proteomes" id="UP000294813"/>
    </source>
</evidence>
<comment type="similarity">
    <text evidence="1 8">Belongs to the thioredoxin family.</text>
</comment>
<dbReference type="GO" id="GO:0005829">
    <property type="term" value="C:cytosol"/>
    <property type="evidence" value="ECO:0007669"/>
    <property type="project" value="TreeGrafter"/>
</dbReference>
<evidence type="ECO:0000256" key="10">
    <source>
        <dbReference type="PIRSR" id="PIRSR000077-4"/>
    </source>
</evidence>
<evidence type="ECO:0000256" key="2">
    <source>
        <dbReference type="ARBA" id="ARBA00020570"/>
    </source>
</evidence>
<proteinExistence type="inferred from homology"/>
<keyword evidence="5 10" id="KW-1015">Disulfide bond</keyword>
<evidence type="ECO:0000256" key="1">
    <source>
        <dbReference type="ARBA" id="ARBA00008987"/>
    </source>
</evidence>
<dbReference type="Gene3D" id="3.40.30.10">
    <property type="entry name" value="Glutaredoxin"/>
    <property type="match status" value="1"/>
</dbReference>
<keyword evidence="3" id="KW-0813">Transport</keyword>
<reference evidence="12 13" key="1">
    <citation type="submission" date="2019-03" db="EMBL/GenBank/DDBJ databases">
        <title>Genomic Encyclopedia of Type Strains, Phase IV (KMG-IV): sequencing the most valuable type-strain genomes for metagenomic binning, comparative biology and taxonomic classification.</title>
        <authorList>
            <person name="Goeker M."/>
        </authorList>
    </citation>
    <scope>NUCLEOTIDE SEQUENCE [LARGE SCALE GENOMIC DNA]</scope>
    <source>
        <strain evidence="12 13">DSM 11170</strain>
    </source>
</reference>
<comment type="caution">
    <text evidence="12">The sequence shown here is derived from an EMBL/GenBank/DDBJ whole genome shotgun (WGS) entry which is preliminary data.</text>
</comment>
<gene>
    <name evidence="12" type="ORF">EDD73_11028</name>
</gene>
<dbReference type="GO" id="GO:0045454">
    <property type="term" value="P:cell redox homeostasis"/>
    <property type="evidence" value="ECO:0007669"/>
    <property type="project" value="TreeGrafter"/>
</dbReference>
<dbReference type="FunFam" id="3.40.30.10:FF:000001">
    <property type="entry name" value="Thioredoxin"/>
    <property type="match status" value="1"/>
</dbReference>